<organism evidence="2 3">
    <name type="scientific">Gracilibacillus halophilus YIM-C55.5</name>
    <dbReference type="NCBI Taxonomy" id="1308866"/>
    <lineage>
        <taxon>Bacteria</taxon>
        <taxon>Bacillati</taxon>
        <taxon>Bacillota</taxon>
        <taxon>Bacilli</taxon>
        <taxon>Bacillales</taxon>
        <taxon>Bacillaceae</taxon>
        <taxon>Gracilibacillus</taxon>
    </lineage>
</organism>
<dbReference type="eggNOG" id="ENOG50337JI">
    <property type="taxonomic scope" value="Bacteria"/>
</dbReference>
<dbReference type="Pfam" id="PF23728">
    <property type="entry name" value="Tubby_C_like"/>
    <property type="match status" value="1"/>
</dbReference>
<sequence>MVQYSYKLRLTSPTKPIDLFKGESKIGILQGSYKNIWTKMFDYFILKNSTFIRFEIKDSNHNHRLTSSSVTKLGNKKVKIIYTPSKNEKTELVIKDSKMFDIGDEATFEYNENTFVIKKPSLKPAKLLLNNHLIAEWKDYHLNRTVTLDIFNYDYIQDEYLILGIFHCYFYTIDR</sequence>
<evidence type="ECO:0000259" key="1">
    <source>
        <dbReference type="Pfam" id="PF23728"/>
    </source>
</evidence>
<dbReference type="STRING" id="1308866.J416_12649"/>
<dbReference type="InterPro" id="IPR056944">
    <property type="entry name" value="Tubby_C-like"/>
</dbReference>
<accession>N4W746</accession>
<protein>
    <recommendedName>
        <fullName evidence="1">Tubby C-terminal domain-containing protein</fullName>
    </recommendedName>
</protein>
<dbReference type="AlphaFoldDB" id="N4W746"/>
<dbReference type="Proteomes" id="UP000012283">
    <property type="component" value="Unassembled WGS sequence"/>
</dbReference>
<gene>
    <name evidence="2" type="ORF">J416_12649</name>
</gene>
<dbReference type="PATRIC" id="fig|1308866.3.peg.2556"/>
<evidence type="ECO:0000313" key="2">
    <source>
        <dbReference type="EMBL" id="ENH96053.1"/>
    </source>
</evidence>
<comment type="caution">
    <text evidence="2">The sequence shown here is derived from an EMBL/GenBank/DDBJ whole genome shotgun (WGS) entry which is preliminary data.</text>
</comment>
<evidence type="ECO:0000313" key="3">
    <source>
        <dbReference type="Proteomes" id="UP000012283"/>
    </source>
</evidence>
<reference evidence="2 3" key="1">
    <citation type="submission" date="2013-03" db="EMBL/GenBank/DDBJ databases">
        <title>Draft genome sequence of Gracibacillus halophilus YIM-C55.5, a moderately halophilic and thermophilic organism from the Xiaochaidamu salt lake.</title>
        <authorList>
            <person name="Sugumar T."/>
            <person name="Polireddy D.R."/>
            <person name="Antony A."/>
            <person name="Madhava Y.R."/>
            <person name="Sivakumar N."/>
        </authorList>
    </citation>
    <scope>NUCLEOTIDE SEQUENCE [LARGE SCALE GENOMIC DNA]</scope>
    <source>
        <strain evidence="2 3">YIM-C55.5</strain>
    </source>
</reference>
<dbReference type="OrthoDB" id="2426838at2"/>
<name>N4W746_9BACI</name>
<keyword evidence="3" id="KW-1185">Reference proteome</keyword>
<feature type="domain" description="Tubby C-terminal" evidence="1">
    <location>
        <begin position="4"/>
        <end position="171"/>
    </location>
</feature>
<proteinExistence type="predicted"/>
<dbReference type="EMBL" id="APML01000060">
    <property type="protein sequence ID" value="ENH96053.1"/>
    <property type="molecule type" value="Genomic_DNA"/>
</dbReference>